<dbReference type="PANTHER" id="PTHR33710:SF77">
    <property type="entry name" value="DNASE I-LIKE SUPERFAMILY PROTEIN"/>
    <property type="match status" value="1"/>
</dbReference>
<dbReference type="SUPFAM" id="SSF56219">
    <property type="entry name" value="DNase I-like"/>
    <property type="match status" value="1"/>
</dbReference>
<evidence type="ECO:0000313" key="3">
    <source>
        <dbReference type="Proteomes" id="UP000525078"/>
    </source>
</evidence>
<dbReference type="PANTHER" id="PTHR33710">
    <property type="entry name" value="BNAC02G09200D PROTEIN"/>
    <property type="match status" value="1"/>
</dbReference>
<reference evidence="2 3" key="1">
    <citation type="journal article" date="2020" name="bioRxiv">
        <title>Sequence and annotation of 42 cannabis genomes reveals extensive copy number variation in cannabinoid synthesis and pathogen resistance genes.</title>
        <authorList>
            <person name="Mckernan K.J."/>
            <person name="Helbert Y."/>
            <person name="Kane L.T."/>
            <person name="Ebling H."/>
            <person name="Zhang L."/>
            <person name="Liu B."/>
            <person name="Eaton Z."/>
            <person name="Mclaughlin S."/>
            <person name="Kingan S."/>
            <person name="Baybayan P."/>
            <person name="Concepcion G."/>
            <person name="Jordan M."/>
            <person name="Riva A."/>
            <person name="Barbazuk W."/>
            <person name="Harkins T."/>
        </authorList>
    </citation>
    <scope>NUCLEOTIDE SEQUENCE [LARGE SCALE GENOMIC DNA]</scope>
    <source>
        <strain evidence="3">cv. Jamaican Lion 4</strain>
        <tissue evidence="2">Leaf</tissue>
    </source>
</reference>
<protein>
    <recommendedName>
        <fullName evidence="1">Reverse transcriptase zinc-binding domain-containing protein</fullName>
    </recommendedName>
</protein>
<dbReference type="AlphaFoldDB" id="A0A7J6EM61"/>
<comment type="caution">
    <text evidence="2">The sequence shown here is derived from an EMBL/GenBank/DDBJ whole genome shotgun (WGS) entry which is preliminary data.</text>
</comment>
<name>A0A7J6EM61_CANSA</name>
<dbReference type="Gene3D" id="3.60.10.10">
    <property type="entry name" value="Endonuclease/exonuclease/phosphatase"/>
    <property type="match status" value="1"/>
</dbReference>
<dbReference type="InterPro" id="IPR036691">
    <property type="entry name" value="Endo/exonu/phosph_ase_sf"/>
</dbReference>
<dbReference type="EMBL" id="JAATIP010000221">
    <property type="protein sequence ID" value="KAF4358760.1"/>
    <property type="molecule type" value="Genomic_DNA"/>
</dbReference>
<evidence type="ECO:0000259" key="1">
    <source>
        <dbReference type="Pfam" id="PF13966"/>
    </source>
</evidence>
<dbReference type="InterPro" id="IPR026960">
    <property type="entry name" value="RVT-Znf"/>
</dbReference>
<dbReference type="Proteomes" id="UP000525078">
    <property type="component" value="Unassembled WGS sequence"/>
</dbReference>
<evidence type="ECO:0000313" key="2">
    <source>
        <dbReference type="EMBL" id="KAF4358760.1"/>
    </source>
</evidence>
<sequence>MFFCASEVSFYFPYFGTLFHPDTFTWSNIQQNGKKNERLDRGLCNLEWLQNFPNAKIFVLDWWNSDHRALVVDCPSLGTNNKCGLVKRKSRFHFEEAWCGNSKSDVIVGHSWDSICGNGTTSDVKRELNEEKKLNCLLEKDEKYWKQRSWAERLREWDTAFINKVFNEDDANVILSIPSSNEHLSDKVLGHYTTNGEYSVKNGYKLAFDSIEKTKASDMLGTELLWNELWKSRIPYNIKHFLRKLSHSWLPTNHVLFCRKFQINPSYPRCGGSSNEDNVHAIWRCSATIAT</sequence>
<dbReference type="Pfam" id="PF13966">
    <property type="entry name" value="zf-RVT"/>
    <property type="match status" value="1"/>
</dbReference>
<accession>A0A7J6EM61</accession>
<gene>
    <name evidence="2" type="ORF">F8388_022527</name>
</gene>
<organism evidence="2 3">
    <name type="scientific">Cannabis sativa</name>
    <name type="common">Hemp</name>
    <name type="synonym">Marijuana</name>
    <dbReference type="NCBI Taxonomy" id="3483"/>
    <lineage>
        <taxon>Eukaryota</taxon>
        <taxon>Viridiplantae</taxon>
        <taxon>Streptophyta</taxon>
        <taxon>Embryophyta</taxon>
        <taxon>Tracheophyta</taxon>
        <taxon>Spermatophyta</taxon>
        <taxon>Magnoliopsida</taxon>
        <taxon>eudicotyledons</taxon>
        <taxon>Gunneridae</taxon>
        <taxon>Pentapetalae</taxon>
        <taxon>rosids</taxon>
        <taxon>fabids</taxon>
        <taxon>Rosales</taxon>
        <taxon>Cannabaceae</taxon>
        <taxon>Cannabis</taxon>
    </lineage>
</organism>
<proteinExistence type="predicted"/>
<feature type="domain" description="Reverse transcriptase zinc-binding" evidence="1">
    <location>
        <begin position="198"/>
        <end position="288"/>
    </location>
</feature>